<dbReference type="InterPro" id="IPR001283">
    <property type="entry name" value="CRISP-related"/>
</dbReference>
<dbReference type="SUPFAM" id="SSF55797">
    <property type="entry name" value="PR-1-like"/>
    <property type="match status" value="1"/>
</dbReference>
<evidence type="ECO:0000259" key="1">
    <source>
        <dbReference type="SMART" id="SM00198"/>
    </source>
</evidence>
<organism evidence="2 3">
    <name type="scientific">Zymoseptoria tritici ST99CH_1A5</name>
    <dbReference type="NCBI Taxonomy" id="1276529"/>
    <lineage>
        <taxon>Eukaryota</taxon>
        <taxon>Fungi</taxon>
        <taxon>Dikarya</taxon>
        <taxon>Ascomycota</taxon>
        <taxon>Pezizomycotina</taxon>
        <taxon>Dothideomycetes</taxon>
        <taxon>Dothideomycetidae</taxon>
        <taxon>Mycosphaerellales</taxon>
        <taxon>Mycosphaerellaceae</taxon>
        <taxon>Zymoseptoria</taxon>
    </lineage>
</organism>
<accession>A0A1Y6M0A5</accession>
<dbReference type="SUPFAM" id="SSF53383">
    <property type="entry name" value="PLP-dependent transferases"/>
    <property type="match status" value="1"/>
</dbReference>
<dbReference type="InterPro" id="IPR035940">
    <property type="entry name" value="CAP_sf"/>
</dbReference>
<dbReference type="InterPro" id="IPR015422">
    <property type="entry name" value="PyrdxlP-dep_Trfase_small"/>
</dbReference>
<dbReference type="InterPro" id="IPR015421">
    <property type="entry name" value="PyrdxlP-dep_Trfase_major"/>
</dbReference>
<name>A0A1Y6M0A5_ZYMTR</name>
<protein>
    <recommendedName>
        <fullName evidence="1">SCP domain-containing protein</fullName>
    </recommendedName>
</protein>
<dbReference type="SMART" id="SM00198">
    <property type="entry name" value="SCP"/>
    <property type="match status" value="1"/>
</dbReference>
<dbReference type="GO" id="GO:0005576">
    <property type="term" value="C:extracellular region"/>
    <property type="evidence" value="ECO:0007669"/>
    <property type="project" value="InterPro"/>
</dbReference>
<dbReference type="PRINTS" id="PR00838">
    <property type="entry name" value="V5ALLERGEN"/>
</dbReference>
<dbReference type="PRINTS" id="PR00837">
    <property type="entry name" value="V5TPXLIKE"/>
</dbReference>
<dbReference type="EMBL" id="LT882689">
    <property type="protein sequence ID" value="SMY30095.1"/>
    <property type="molecule type" value="Genomic_DNA"/>
</dbReference>
<dbReference type="Gene3D" id="3.40.33.10">
    <property type="entry name" value="CAP"/>
    <property type="match status" value="1"/>
</dbReference>
<sequence length="717" mass="79406">MMYPNVDALRHYEYPHMEGTYLDFNSRMVYAKSLAETCSGSLLDSSYGNPCSSSLFSTLPADQMGCIRLRILGLFNADPQVYDVVFVQNIQAAVEIIGHSLQEMTGKQKGPQWLGYYAGMYSNIACLTESRPRTKCFGDEHEVQTWIRKGKFRQRRGLFAYPGQTTPGARVLPLEWTDSIRDQSQGSVYVMVDASALCCTGGLDFSYHYALPDFVTVTLDRIFGYPDLSALLIRRAAIRQIWGHGVAAGPIHKALEGASLPTHKLLALDCAITVLYRLYGTEPMSTISQHTTSLIKTLYSRMSSARHRNGQLVCEFYDNHMGTVGDASTHGATIVFNILAIDGTMVDPDSVLAFARQRHIYLGSADVNENVTKPASQLHRLTSSIGFQLARKRVHRKVLRISLGPMSSMSDLDIVLAFLDVYVIRQPKPGVMSELHSPNDALVDNTISETPAQSDMMWSSIAIAIGLGAVFDGTSTRAFDRTVEPCKIGNTTATGTHSRTVTSSPQRVISHTRVQAETSSSKPKLKMALERTNSYRLQYSAGPLKWNETVAARAQTWAMGCVADHPPPPREDGQNIFWYTYSGGKQPALQDSVVAEAIDLWASEEAAYNYASHVYSDETGHFTQLVWRASTELGCYLHDCEGRGNLGLFFVCDYYPPGNYAGRFEGNVVQLNMIIDFFAGTIVSGNPQLDGYNVRAQVCEFAVAMIGREIQEMYYGF</sequence>
<dbReference type="AlphaFoldDB" id="A0A1Y6M0A5"/>
<dbReference type="PROSITE" id="PS01009">
    <property type="entry name" value="CRISP_1"/>
    <property type="match status" value="1"/>
</dbReference>
<dbReference type="Gene3D" id="3.40.640.10">
    <property type="entry name" value="Type I PLP-dependent aspartate aminotransferase-like (Major domain)"/>
    <property type="match status" value="1"/>
</dbReference>
<evidence type="ECO:0000313" key="3">
    <source>
        <dbReference type="Proteomes" id="UP000215453"/>
    </source>
</evidence>
<dbReference type="InterPro" id="IPR014044">
    <property type="entry name" value="CAP_dom"/>
</dbReference>
<dbReference type="Pfam" id="PF00188">
    <property type="entry name" value="CAP"/>
    <property type="match status" value="1"/>
</dbReference>
<dbReference type="InterPro" id="IPR002413">
    <property type="entry name" value="V5_allergen-like"/>
</dbReference>
<dbReference type="InterPro" id="IPR015424">
    <property type="entry name" value="PyrdxlP-dep_Trfase"/>
</dbReference>
<dbReference type="InterPro" id="IPR018244">
    <property type="entry name" value="Allrgn_V5/Tpx1_CS"/>
</dbReference>
<dbReference type="Gene3D" id="3.90.1150.10">
    <property type="entry name" value="Aspartate Aminotransferase, domain 1"/>
    <property type="match status" value="1"/>
</dbReference>
<gene>
    <name evidence="2" type="ORF">ZT1A5_G11545</name>
</gene>
<feature type="domain" description="SCP" evidence="1">
    <location>
        <begin position="523"/>
        <end position="662"/>
    </location>
</feature>
<dbReference type="PANTHER" id="PTHR10334">
    <property type="entry name" value="CYSTEINE-RICH SECRETORY PROTEIN-RELATED"/>
    <property type="match status" value="1"/>
</dbReference>
<dbReference type="Proteomes" id="UP000215453">
    <property type="component" value="Chromosome 14"/>
</dbReference>
<evidence type="ECO:0000313" key="2">
    <source>
        <dbReference type="EMBL" id="SMY30095.1"/>
    </source>
</evidence>
<proteinExistence type="predicted"/>
<reference evidence="2 3" key="1">
    <citation type="submission" date="2016-10" db="EMBL/GenBank/DDBJ databases">
        <authorList>
            <person name="Varghese N."/>
        </authorList>
    </citation>
    <scope>NUCLEOTIDE SEQUENCE [LARGE SCALE GENOMIC DNA]</scope>
</reference>